<accession>A0A9D1T9C0</accession>
<dbReference type="Pfam" id="PF12773">
    <property type="entry name" value="DZR"/>
    <property type="match status" value="1"/>
</dbReference>
<organism evidence="2 3">
    <name type="scientific">Candidatus Scatomonas pullistercoris</name>
    <dbReference type="NCBI Taxonomy" id="2840920"/>
    <lineage>
        <taxon>Bacteria</taxon>
        <taxon>Bacillati</taxon>
        <taxon>Bacillota</taxon>
        <taxon>Clostridia</taxon>
        <taxon>Lachnospirales</taxon>
        <taxon>Lachnospiraceae</taxon>
        <taxon>Lachnospiraceae incertae sedis</taxon>
        <taxon>Candidatus Scatomonas</taxon>
    </lineage>
</organism>
<evidence type="ECO:0000259" key="1">
    <source>
        <dbReference type="Pfam" id="PF12773"/>
    </source>
</evidence>
<dbReference type="Proteomes" id="UP000824169">
    <property type="component" value="Unassembled WGS sequence"/>
</dbReference>
<name>A0A9D1T9C0_9FIRM</name>
<sequence>MKNKGYRISPVEVKMSKICINCGGILDDGLHFCPGCGRKIEIIREDRRMQCKNCGCKLSPFFNFCPKCGTPFGSAALVLSQGKAFKDYTDFNLIRDAAAELIGKSNGHSVSIKSCRIIGKSYTEDNCGAGQWIYYMVAEISDSEAENRRYGILLWNPKRMGKNISYHYLSSAIECGDMNTDEIKELLWDFVENNCGCIC</sequence>
<dbReference type="InterPro" id="IPR025874">
    <property type="entry name" value="DZR"/>
</dbReference>
<feature type="domain" description="DZANK-type" evidence="1">
    <location>
        <begin position="19"/>
        <end position="69"/>
    </location>
</feature>
<proteinExistence type="predicted"/>
<gene>
    <name evidence="2" type="ORF">IAB71_02440</name>
</gene>
<dbReference type="AlphaFoldDB" id="A0A9D1T9C0"/>
<evidence type="ECO:0000313" key="3">
    <source>
        <dbReference type="Proteomes" id="UP000824169"/>
    </source>
</evidence>
<protein>
    <submittedName>
        <fullName evidence="2">Zinc ribbon domain-containing protein</fullName>
    </submittedName>
</protein>
<dbReference type="EMBL" id="DVOO01000009">
    <property type="protein sequence ID" value="HIV24639.1"/>
    <property type="molecule type" value="Genomic_DNA"/>
</dbReference>
<reference evidence="2" key="2">
    <citation type="journal article" date="2021" name="PeerJ">
        <title>Extensive microbial diversity within the chicken gut microbiome revealed by metagenomics and culture.</title>
        <authorList>
            <person name="Gilroy R."/>
            <person name="Ravi A."/>
            <person name="Getino M."/>
            <person name="Pursley I."/>
            <person name="Horton D.L."/>
            <person name="Alikhan N.F."/>
            <person name="Baker D."/>
            <person name="Gharbi K."/>
            <person name="Hall N."/>
            <person name="Watson M."/>
            <person name="Adriaenssens E.M."/>
            <person name="Foster-Nyarko E."/>
            <person name="Jarju S."/>
            <person name="Secka A."/>
            <person name="Antonio M."/>
            <person name="Oren A."/>
            <person name="Chaudhuri R.R."/>
            <person name="La Ragione R."/>
            <person name="Hildebrand F."/>
            <person name="Pallen M.J."/>
        </authorList>
    </citation>
    <scope>NUCLEOTIDE SEQUENCE</scope>
    <source>
        <strain evidence="2">CHK188-20938</strain>
    </source>
</reference>
<evidence type="ECO:0000313" key="2">
    <source>
        <dbReference type="EMBL" id="HIV24639.1"/>
    </source>
</evidence>
<reference evidence="2" key="1">
    <citation type="submission" date="2020-10" db="EMBL/GenBank/DDBJ databases">
        <authorList>
            <person name="Gilroy R."/>
        </authorList>
    </citation>
    <scope>NUCLEOTIDE SEQUENCE</scope>
    <source>
        <strain evidence="2">CHK188-20938</strain>
    </source>
</reference>
<comment type="caution">
    <text evidence="2">The sequence shown here is derived from an EMBL/GenBank/DDBJ whole genome shotgun (WGS) entry which is preliminary data.</text>
</comment>